<reference evidence="3" key="1">
    <citation type="journal article" date="2010" name="Nature">
        <title>The Amphimedon queenslandica genome and the evolution of animal complexity.</title>
        <authorList>
            <person name="Srivastava M."/>
            <person name="Simakov O."/>
            <person name="Chapman J."/>
            <person name="Fahey B."/>
            <person name="Gauthier M.E."/>
            <person name="Mitros T."/>
            <person name="Richards G.S."/>
            <person name="Conaco C."/>
            <person name="Dacre M."/>
            <person name="Hellsten U."/>
            <person name="Larroux C."/>
            <person name="Putnam N.H."/>
            <person name="Stanke M."/>
            <person name="Adamska M."/>
            <person name="Darling A."/>
            <person name="Degnan S.M."/>
            <person name="Oakley T.H."/>
            <person name="Plachetzki D.C."/>
            <person name="Zhai Y."/>
            <person name="Adamski M."/>
            <person name="Calcino A."/>
            <person name="Cummins S.F."/>
            <person name="Goodstein D.M."/>
            <person name="Harris C."/>
            <person name="Jackson D.J."/>
            <person name="Leys S.P."/>
            <person name="Shu S."/>
            <person name="Woodcroft B.J."/>
            <person name="Vervoort M."/>
            <person name="Kosik K.S."/>
            <person name="Manning G."/>
            <person name="Degnan B.M."/>
            <person name="Rokhsar D.S."/>
        </authorList>
    </citation>
    <scope>NUCLEOTIDE SEQUENCE [LARGE SCALE GENOMIC DNA]</scope>
</reference>
<dbReference type="KEGG" id="aqu:100634676"/>
<gene>
    <name evidence="2" type="primary">100634676</name>
</gene>
<organism evidence="2">
    <name type="scientific">Amphimedon queenslandica</name>
    <name type="common">Sponge</name>
    <dbReference type="NCBI Taxonomy" id="400682"/>
    <lineage>
        <taxon>Eukaryota</taxon>
        <taxon>Metazoa</taxon>
        <taxon>Porifera</taxon>
        <taxon>Demospongiae</taxon>
        <taxon>Heteroscleromorpha</taxon>
        <taxon>Haplosclerida</taxon>
        <taxon>Niphatidae</taxon>
        <taxon>Amphimedon</taxon>
    </lineage>
</organism>
<dbReference type="InParanoid" id="A0A1X7VKB2"/>
<dbReference type="Proteomes" id="UP000007879">
    <property type="component" value="Unassembled WGS sequence"/>
</dbReference>
<evidence type="ECO:0000313" key="2">
    <source>
        <dbReference type="EnsemblMetazoa" id="Aqu2.1.40806_001"/>
    </source>
</evidence>
<keyword evidence="3" id="KW-1185">Reference proteome</keyword>
<sequence length="513" mass="55810">MSSVCLFLLLLLQVFAVSNSSLYASEGECPLSGCSPSRCYCTQQSLSLIQQPKQIWHRKTSEKLSTKGCVANGGNIVCPLDDIKTNPDDKGCLGVHADGVYEWGCSSLSPGIPLPLVDVSGKVIASDGHYLMAYSSYGAPLGRPIYLFPEEGGLFDFVITDNGFFIMIYKCGFIAATDTNGIPWASVWLNGTYNSMQGTFVPLATPAIVGERMYLPTAFWPHNINDTTNKEFYLRLYAIDITDAQVDRIRVAWTSIKTITGYLPTLEGNYKDCTLMPPPSIKGSDSALGIRPVGHVTVLDEALVVLGLNFNNAPGGYDRYLVLGILDQGKTSLEKFYSDASYNLLVSTSSLNYLTTRQFKKERDPFSVQDFFLMATVSSESAAPVTTIDVTNASNNALLGKINLDSIFSPLTRVQLTSDLMSFELDLPASKQDDRPPFSTMYVVFGFTGLTSNGTEETGLAGIEIGIKATGALLWKISTPDECSPVGLLPSLNKEEDYMLIVSTQCGLTAYKL</sequence>
<feature type="chain" id="PRO_5010860529" evidence="1">
    <location>
        <begin position="17"/>
        <end position="513"/>
    </location>
</feature>
<reference evidence="2" key="2">
    <citation type="submission" date="2017-05" db="UniProtKB">
        <authorList>
            <consortium name="EnsemblMetazoa"/>
        </authorList>
    </citation>
    <scope>IDENTIFICATION</scope>
</reference>
<protein>
    <submittedName>
        <fullName evidence="2">Uncharacterized protein</fullName>
    </submittedName>
</protein>
<accession>A0A1X7VKB2</accession>
<name>A0A1X7VKB2_AMPQE</name>
<keyword evidence="1" id="KW-0732">Signal</keyword>
<dbReference type="OrthoDB" id="6116336at2759"/>
<feature type="signal peptide" evidence="1">
    <location>
        <begin position="1"/>
        <end position="16"/>
    </location>
</feature>
<proteinExistence type="predicted"/>
<evidence type="ECO:0000313" key="3">
    <source>
        <dbReference type="Proteomes" id="UP000007879"/>
    </source>
</evidence>
<evidence type="ECO:0000256" key="1">
    <source>
        <dbReference type="SAM" id="SignalP"/>
    </source>
</evidence>
<dbReference type="EnsemblMetazoa" id="XM_003383776.2">
    <property type="protein sequence ID" value="XP_003383824.1"/>
    <property type="gene ID" value="LOC100634676"/>
</dbReference>
<dbReference type="EnsemblMetazoa" id="Aqu2.1.40806_001">
    <property type="protein sequence ID" value="Aqu2.1.40806_001"/>
    <property type="gene ID" value="Aqu2.1.40806"/>
</dbReference>
<dbReference type="eggNOG" id="ENOG502SDG4">
    <property type="taxonomic scope" value="Eukaryota"/>
</dbReference>
<dbReference type="AlphaFoldDB" id="A0A1X7VKB2"/>